<dbReference type="SUPFAM" id="SSF64182">
    <property type="entry name" value="DHH phosphoesterases"/>
    <property type="match status" value="1"/>
</dbReference>
<keyword evidence="3" id="KW-0378">Hydrolase</keyword>
<evidence type="ECO:0000259" key="2">
    <source>
        <dbReference type="Pfam" id="PF02272"/>
    </source>
</evidence>
<evidence type="ECO:0000313" key="3">
    <source>
        <dbReference type="EMBL" id="MDK9579947.1"/>
    </source>
</evidence>
<dbReference type="InterPro" id="IPR038763">
    <property type="entry name" value="DHH_sf"/>
</dbReference>
<dbReference type="PANTHER" id="PTHR47618">
    <property type="entry name" value="BIFUNCTIONAL OLIGORIBONUCLEASE AND PAP PHOSPHATASE NRNA"/>
    <property type="match status" value="1"/>
</dbReference>
<comment type="caution">
    <text evidence="3">The sequence shown here is derived from an EMBL/GenBank/DDBJ whole genome shotgun (WGS) entry which is preliminary data.</text>
</comment>
<dbReference type="InterPro" id="IPR051319">
    <property type="entry name" value="Oligoribo/pAp-PDE_c-di-AMP_PDE"/>
</dbReference>
<accession>A0ABT7HIE7</accession>
<dbReference type="EMBL" id="JASSPP010000001">
    <property type="protein sequence ID" value="MDK9579947.1"/>
    <property type="molecule type" value="Genomic_DNA"/>
</dbReference>
<dbReference type="Pfam" id="PF02272">
    <property type="entry name" value="DHHA1"/>
    <property type="match status" value="1"/>
</dbReference>
<dbReference type="Gene3D" id="3.10.310.30">
    <property type="match status" value="1"/>
</dbReference>
<dbReference type="GO" id="GO:0008441">
    <property type="term" value="F:3'(2'),5'-bisphosphate nucleotidase activity"/>
    <property type="evidence" value="ECO:0007669"/>
    <property type="project" value="UniProtKB-EC"/>
</dbReference>
<protein>
    <submittedName>
        <fullName evidence="3">Bifunctional oligoribonuclease/PAP phosphatase NrnA</fullName>
        <ecNumber evidence="3">3.1.3.7</ecNumber>
    </submittedName>
</protein>
<dbReference type="EC" id="3.1.3.7" evidence="3"/>
<sequence>MLNKIKEEIKKAKNIVLVGHVNPDGDCIGATVAFKYMIESFDSSKNVKVCINDDLPNYVEKLPYLPKIYKEIDGEIDLLISLDVANKERLAIDEKYIKLSKKTIAIDHHISNTKYFDLNYVEDISSASELTYKFLDIFSIKLTKEIATYIYLGIINDTGNFKHNNVTAHTFMVASEIANTGIDLSNIYRILFSKSLKKAELFSKSVLEATFDKELGFMYYYHGENDIYTRNETNGASEYMLGLEEVKVSLFMQQDGDEIKGSFRSKSADVNYIAAQFDGGGHKLASGFKTKKKLDEIIQKTKEILKCQK</sequence>
<feature type="domain" description="DDH" evidence="1">
    <location>
        <begin position="14"/>
        <end position="154"/>
    </location>
</feature>
<dbReference type="InterPro" id="IPR003156">
    <property type="entry name" value="DHHA1_dom"/>
</dbReference>
<name>A0ABT7HIE7_9FUSO</name>
<evidence type="ECO:0000259" key="1">
    <source>
        <dbReference type="Pfam" id="PF01368"/>
    </source>
</evidence>
<gene>
    <name evidence="3" type="ORF">QQA45_00160</name>
</gene>
<dbReference type="PANTHER" id="PTHR47618:SF1">
    <property type="entry name" value="BIFUNCTIONAL OLIGORIBONUCLEASE AND PAP PHOSPHATASE NRNA"/>
    <property type="match status" value="1"/>
</dbReference>
<evidence type="ECO:0000313" key="4">
    <source>
        <dbReference type="Proteomes" id="UP001225134"/>
    </source>
</evidence>
<dbReference type="Pfam" id="PF01368">
    <property type="entry name" value="DHH"/>
    <property type="match status" value="1"/>
</dbReference>
<dbReference type="Proteomes" id="UP001225134">
    <property type="component" value="Unassembled WGS sequence"/>
</dbReference>
<dbReference type="InterPro" id="IPR001667">
    <property type="entry name" value="DDH_dom"/>
</dbReference>
<dbReference type="Gene3D" id="3.90.1640.10">
    <property type="entry name" value="inorganic pyrophosphatase (n-terminal core)"/>
    <property type="match status" value="1"/>
</dbReference>
<keyword evidence="4" id="KW-1185">Reference proteome</keyword>
<proteinExistence type="predicted"/>
<feature type="domain" description="DHHA1" evidence="2">
    <location>
        <begin position="225"/>
        <end position="306"/>
    </location>
</feature>
<organism evidence="3 4">
    <name type="scientific">Sneathia sanguinegens</name>
    <dbReference type="NCBI Taxonomy" id="40543"/>
    <lineage>
        <taxon>Bacteria</taxon>
        <taxon>Fusobacteriati</taxon>
        <taxon>Fusobacteriota</taxon>
        <taxon>Fusobacteriia</taxon>
        <taxon>Fusobacteriales</taxon>
        <taxon>Leptotrichiaceae</taxon>
        <taxon>Sneathia</taxon>
    </lineage>
</organism>
<dbReference type="RefSeq" id="WP_285152379.1">
    <property type="nucleotide sequence ID" value="NZ_JASSPP010000001.1"/>
</dbReference>
<reference evidence="3 4" key="1">
    <citation type="submission" date="2023-06" db="EMBL/GenBank/DDBJ databases">
        <title>Antibody response to the Sneathia vaginalis cytopathogenic toxin A during pregnancy.</title>
        <authorList>
            <person name="Mccoy Z.T."/>
            <person name="Serrano M.G."/>
            <person name="Spaine K."/>
            <person name="Edwards D.J."/>
            <person name="Buck G.A."/>
            <person name="Jefferson K."/>
        </authorList>
    </citation>
    <scope>NUCLEOTIDE SEQUENCE [LARGE SCALE GENOMIC DNA]</scope>
    <source>
        <strain evidence="3 4">CCUG 42621</strain>
    </source>
</reference>